<protein>
    <submittedName>
        <fullName evidence="2">Lineage-specific thermal regulator protein</fullName>
    </submittedName>
</protein>
<sequence>MEERLKELRQVMKKKVFNQLEFTDQLKNSIHTEIRKQVESDEYVYLSVLQLLVQEKTGVVLITYLRSRGIKRFEENEGLLYSLLHRLEVNGLLVSKWEENEAKLYSLTDKGQKILRKAEKKYAVKQSYLKEILEV</sequence>
<dbReference type="InterPro" id="IPR036390">
    <property type="entry name" value="WH_DNA-bd_sf"/>
</dbReference>
<evidence type="ECO:0000259" key="1">
    <source>
        <dbReference type="Pfam" id="PF03551"/>
    </source>
</evidence>
<evidence type="ECO:0000313" key="3">
    <source>
        <dbReference type="Proteomes" id="UP000043699"/>
    </source>
</evidence>
<dbReference type="Pfam" id="PF03551">
    <property type="entry name" value="PadR"/>
    <property type="match status" value="1"/>
</dbReference>
<dbReference type="InterPro" id="IPR005149">
    <property type="entry name" value="Tscrpt_reg_PadR_N"/>
</dbReference>
<dbReference type="Gene3D" id="1.10.10.10">
    <property type="entry name" value="Winged helix-like DNA-binding domain superfamily/Winged helix DNA-binding domain"/>
    <property type="match status" value="1"/>
</dbReference>
<dbReference type="AlphaFoldDB" id="A0A098ENB3"/>
<gene>
    <name evidence="2" type="ORF">BN1080_02227</name>
</gene>
<keyword evidence="3" id="KW-1185">Reference proteome</keyword>
<dbReference type="EMBL" id="CCXS01000001">
    <property type="protein sequence ID" value="CEG23277.1"/>
    <property type="molecule type" value="Genomic_DNA"/>
</dbReference>
<dbReference type="STRING" id="1499687.BN1080_02227"/>
<dbReference type="InterPro" id="IPR036388">
    <property type="entry name" value="WH-like_DNA-bd_sf"/>
</dbReference>
<dbReference type="NCBIfam" id="NF006931">
    <property type="entry name" value="PRK09416.1"/>
    <property type="match status" value="1"/>
</dbReference>
<reference evidence="2 3" key="1">
    <citation type="submission" date="2014-09" db="EMBL/GenBank/DDBJ databases">
        <authorList>
            <person name="Urmite Genomes Urmite Genomes"/>
        </authorList>
    </citation>
    <scope>NUCLEOTIDE SEQUENCE [LARGE SCALE GENOMIC DNA]</scope>
    <source>
        <strain evidence="2 3">ES2</strain>
    </source>
</reference>
<accession>A0A098ENB3</accession>
<proteinExistence type="predicted"/>
<organism evidence="2 3">
    <name type="scientific">Planococcus massiliensis</name>
    <dbReference type="NCBI Taxonomy" id="1499687"/>
    <lineage>
        <taxon>Bacteria</taxon>
        <taxon>Bacillati</taxon>
        <taxon>Bacillota</taxon>
        <taxon>Bacilli</taxon>
        <taxon>Bacillales</taxon>
        <taxon>Caryophanaceae</taxon>
        <taxon>Planococcus</taxon>
    </lineage>
</organism>
<dbReference type="OrthoDB" id="2440228at2"/>
<evidence type="ECO:0000313" key="2">
    <source>
        <dbReference type="EMBL" id="CEG23277.1"/>
    </source>
</evidence>
<feature type="domain" description="Transcription regulator PadR N-terminal" evidence="1">
    <location>
        <begin position="48"/>
        <end position="116"/>
    </location>
</feature>
<dbReference type="SUPFAM" id="SSF46785">
    <property type="entry name" value="Winged helix' DNA-binding domain"/>
    <property type="match status" value="1"/>
</dbReference>
<dbReference type="Proteomes" id="UP000043699">
    <property type="component" value="Unassembled WGS sequence"/>
</dbReference>
<name>A0A098ENB3_9BACL</name>
<dbReference type="RefSeq" id="WP_052652050.1">
    <property type="nucleotide sequence ID" value="NZ_CCXS01000001.1"/>
</dbReference>